<feature type="compositionally biased region" description="Basic and acidic residues" evidence="2">
    <location>
        <begin position="539"/>
        <end position="556"/>
    </location>
</feature>
<dbReference type="Proteomes" id="UP001345013">
    <property type="component" value="Unassembled WGS sequence"/>
</dbReference>
<evidence type="ECO:0000256" key="2">
    <source>
        <dbReference type="SAM" id="MobiDB-lite"/>
    </source>
</evidence>
<feature type="compositionally biased region" description="Basic and acidic residues" evidence="2">
    <location>
        <begin position="189"/>
        <end position="212"/>
    </location>
</feature>
<feature type="compositionally biased region" description="Polar residues" evidence="2">
    <location>
        <begin position="105"/>
        <end position="116"/>
    </location>
</feature>
<organism evidence="3 4">
    <name type="scientific">Lithohypha guttulata</name>
    <dbReference type="NCBI Taxonomy" id="1690604"/>
    <lineage>
        <taxon>Eukaryota</taxon>
        <taxon>Fungi</taxon>
        <taxon>Dikarya</taxon>
        <taxon>Ascomycota</taxon>
        <taxon>Pezizomycotina</taxon>
        <taxon>Eurotiomycetes</taxon>
        <taxon>Chaetothyriomycetidae</taxon>
        <taxon>Chaetothyriales</taxon>
        <taxon>Trichomeriaceae</taxon>
        <taxon>Lithohypha</taxon>
    </lineage>
</organism>
<evidence type="ECO:0008006" key="5">
    <source>
        <dbReference type="Google" id="ProtNLM"/>
    </source>
</evidence>
<keyword evidence="4" id="KW-1185">Reference proteome</keyword>
<feature type="region of interest" description="Disordered" evidence="2">
    <location>
        <begin position="372"/>
        <end position="429"/>
    </location>
</feature>
<reference evidence="3 4" key="1">
    <citation type="submission" date="2023-08" db="EMBL/GenBank/DDBJ databases">
        <title>Black Yeasts Isolated from many extreme environments.</title>
        <authorList>
            <person name="Coleine C."/>
            <person name="Stajich J.E."/>
            <person name="Selbmann L."/>
        </authorList>
    </citation>
    <scope>NUCLEOTIDE SEQUENCE [LARGE SCALE GENOMIC DNA]</scope>
    <source>
        <strain evidence="3 4">CCFEE 5885</strain>
    </source>
</reference>
<comment type="caution">
    <text evidence="3">The sequence shown here is derived from an EMBL/GenBank/DDBJ whole genome shotgun (WGS) entry which is preliminary data.</text>
</comment>
<evidence type="ECO:0000313" key="3">
    <source>
        <dbReference type="EMBL" id="KAK5089660.1"/>
    </source>
</evidence>
<gene>
    <name evidence="3" type="ORF">LTR24_006028</name>
</gene>
<keyword evidence="1" id="KW-0175">Coiled coil</keyword>
<feature type="compositionally biased region" description="Basic and acidic residues" evidence="2">
    <location>
        <begin position="225"/>
        <end position="242"/>
    </location>
</feature>
<evidence type="ECO:0000313" key="4">
    <source>
        <dbReference type="Proteomes" id="UP001345013"/>
    </source>
</evidence>
<evidence type="ECO:0000256" key="1">
    <source>
        <dbReference type="SAM" id="Coils"/>
    </source>
</evidence>
<feature type="region of interest" description="Disordered" evidence="2">
    <location>
        <begin position="1"/>
        <end position="130"/>
    </location>
</feature>
<name>A0ABR0K7P9_9EURO</name>
<feature type="region of interest" description="Disordered" evidence="2">
    <location>
        <begin position="145"/>
        <end position="242"/>
    </location>
</feature>
<feature type="compositionally biased region" description="Polar residues" evidence="2">
    <location>
        <begin position="145"/>
        <end position="155"/>
    </location>
</feature>
<feature type="region of interest" description="Disordered" evidence="2">
    <location>
        <begin position="597"/>
        <end position="619"/>
    </location>
</feature>
<feature type="coiled-coil region" evidence="1">
    <location>
        <begin position="940"/>
        <end position="969"/>
    </location>
</feature>
<sequence length="1021" mass="113384">MARSYEYVIHGRPLSATGDSPLPRQKTLSSTRDSYRKSNLRNLYRTSISSTDYVESPEPLPERRISSPATPRLPPTPPTGEEGEAQGEVTDEPQLVHDSDVATLRSIQVTPVNQHSPPTPDDTPPRGQLKLPLRPFLAVRPSIASTQAESFSTARENVYSDDESEHFFPAQAANTASYTSPTELPPLNDDGHEHDIGEAIAVSRDKQSRDMPDGIVPSSSPLPAGDEKRLSQDTMELDHDTPVTKFGFGNLSEQAKALFEEPGEGIAMPNDNTTASARVSSFYDEITRPTKEAPTTVKGLRDRVKATEHVRNTASTEAFANVIGWNDGGVHRNAGDTVETNRWSGLSNPSAVEAYVVDSPIKPRKRGTLRKVVKNDSLRSTSSPIPESKRTSLQSTSDSSHRLVHKKQKLNNENRWSVSSEISKRSMSWGSSPVWVKHEVIKVAVMPERNASLHASASSSRRHSRSISGGSAHPVSDMPPVATPMPPRERTSSDAKDKTPVGTRAPKIPVRNTSLSAPTSRSGSRANSISSLQFSTQREQAEKDLRSTLERMESERLSATLRQSPHQSASPTPAPRPIVQVPEAMLEPITTISEWSRKGSSAAASARSRQKSATIDMSSIDPGTKEWAELRPTTVNGTPFSQASMLSTSPEIVEARAVSFFPHNNQSLQLIEPNRLSETPAVTVLREQGLNRAQTLPARTEDITTPRTSHQIFLIEENEADSPLRNPRKPPEPPQVRSSVMPPTPMPERGYQLGATPDTSPVKSRTDRSARRRPSLQDRDRSESFIKSLSRNMGLRNAKNLKQDQELDSTLNPFWRPEAFWDDDDYRRRMQRERDREQEAYDDSTDKTETGTVVRQALVIQDPGSRLVRSNTITTGPMSLVRKMSERRKQRRVVDEHIASQQALVKQTSYSSLQRLRAGRKLYGLPPIRTMSLNVGVGRLSSLREKLAIARARKEEERRELKREKLRKSIGPEVISQGDSRFPSTVIDHTGDRKVESQEAIGDMLQQARAEEVVEKRGLRL</sequence>
<dbReference type="EMBL" id="JAVRRG010000073">
    <property type="protein sequence ID" value="KAK5089660.1"/>
    <property type="molecule type" value="Genomic_DNA"/>
</dbReference>
<feature type="compositionally biased region" description="Polar residues" evidence="2">
    <location>
        <begin position="560"/>
        <end position="571"/>
    </location>
</feature>
<feature type="compositionally biased region" description="Polar residues" evidence="2">
    <location>
        <begin position="411"/>
        <end position="429"/>
    </location>
</feature>
<feature type="compositionally biased region" description="Polar residues" evidence="2">
    <location>
        <begin position="172"/>
        <end position="182"/>
    </location>
</feature>
<feature type="compositionally biased region" description="Low complexity" evidence="2">
    <location>
        <begin position="598"/>
        <end position="613"/>
    </location>
</feature>
<feature type="compositionally biased region" description="Polar residues" evidence="2">
    <location>
        <begin position="40"/>
        <end position="53"/>
    </location>
</feature>
<accession>A0ABR0K7P9</accession>
<feature type="compositionally biased region" description="Basic and acidic residues" evidence="2">
    <location>
        <begin position="487"/>
        <end position="499"/>
    </location>
</feature>
<feature type="compositionally biased region" description="Acidic residues" evidence="2">
    <location>
        <begin position="81"/>
        <end position="91"/>
    </location>
</feature>
<protein>
    <recommendedName>
        <fullName evidence="5">Supervillin</fullName>
    </recommendedName>
</protein>
<feature type="compositionally biased region" description="Basic and acidic residues" evidence="2">
    <location>
        <begin position="764"/>
        <end position="784"/>
    </location>
</feature>
<feature type="compositionally biased region" description="Polar residues" evidence="2">
    <location>
        <begin position="378"/>
        <end position="398"/>
    </location>
</feature>
<feature type="region of interest" description="Disordered" evidence="2">
    <location>
        <begin position="452"/>
        <end position="577"/>
    </location>
</feature>
<proteinExistence type="predicted"/>
<feature type="region of interest" description="Disordered" evidence="2">
    <location>
        <begin position="716"/>
        <end position="791"/>
    </location>
</feature>
<feature type="compositionally biased region" description="Low complexity" evidence="2">
    <location>
        <begin position="520"/>
        <end position="531"/>
    </location>
</feature>